<accession>A0A7J5C057</accession>
<evidence type="ECO:0000256" key="1">
    <source>
        <dbReference type="SAM" id="MobiDB-lite"/>
    </source>
</evidence>
<keyword evidence="2" id="KW-0472">Membrane</keyword>
<dbReference type="Pfam" id="PF08666">
    <property type="entry name" value="SAF"/>
    <property type="match status" value="1"/>
</dbReference>
<keyword evidence="5" id="KW-1185">Reference proteome</keyword>
<feature type="compositionally biased region" description="Basic and acidic residues" evidence="1">
    <location>
        <begin position="73"/>
        <end position="83"/>
    </location>
</feature>
<evidence type="ECO:0000259" key="3">
    <source>
        <dbReference type="SMART" id="SM00858"/>
    </source>
</evidence>
<organism evidence="4 5">
    <name type="scientific">Pseudoclavibacter chungangensis</name>
    <dbReference type="NCBI Taxonomy" id="587635"/>
    <lineage>
        <taxon>Bacteria</taxon>
        <taxon>Bacillati</taxon>
        <taxon>Actinomycetota</taxon>
        <taxon>Actinomycetes</taxon>
        <taxon>Micrococcales</taxon>
        <taxon>Microbacteriaceae</taxon>
        <taxon>Pseudoclavibacter</taxon>
    </lineage>
</organism>
<feature type="region of interest" description="Disordered" evidence="1">
    <location>
        <begin position="143"/>
        <end position="174"/>
    </location>
</feature>
<feature type="domain" description="SAF" evidence="3">
    <location>
        <begin position="209"/>
        <end position="272"/>
    </location>
</feature>
<feature type="compositionally biased region" description="Basic residues" evidence="1">
    <location>
        <begin position="58"/>
        <end position="70"/>
    </location>
</feature>
<evidence type="ECO:0000313" key="4">
    <source>
        <dbReference type="EMBL" id="KAB1660297.1"/>
    </source>
</evidence>
<dbReference type="CDD" id="cd11614">
    <property type="entry name" value="SAF_CpaB_FlgA_like"/>
    <property type="match status" value="1"/>
</dbReference>
<gene>
    <name evidence="4" type="ORF">F8O01_02920</name>
</gene>
<dbReference type="AlphaFoldDB" id="A0A7J5C057"/>
<evidence type="ECO:0000256" key="2">
    <source>
        <dbReference type="SAM" id="Phobius"/>
    </source>
</evidence>
<dbReference type="Proteomes" id="UP000467240">
    <property type="component" value="Unassembled WGS sequence"/>
</dbReference>
<feature type="region of interest" description="Disordered" evidence="1">
    <location>
        <begin position="1"/>
        <end position="91"/>
    </location>
</feature>
<sequence length="373" mass="39289">MLRSLANAGRAMQRWPSRTTPDEDSPLQRHRSRSTGEGTHHTARSRSRFGFGGTNRAVRSRRTTAARSPHRTSGSERALERPESGALDDPCTTRSRCAVGVGRSRPRWCIRRRRTERSGRHEAARARCWAESWARSRLRNRRVGDMRGGDSGATRAERTREGRGETSGGRGATGVRARRRPMLIALGVALAIVAGLASYVVATQTSQLVSVLTTNTDVARGEHLEASDFSAILISNGQVTNAVPVAALDSLVGQVAAVDLPAGSLVTTANVAAEVTVEPGLHVVGIPVGPTQKPSAPLVAGDTVLAVFTPIAQGEAPVGEPPTMPATVHAVKSDVEGGLTLVDVVVPAEQATTLAAWAATGRVSLVLDPSGGR</sequence>
<evidence type="ECO:0000313" key="5">
    <source>
        <dbReference type="Proteomes" id="UP000467240"/>
    </source>
</evidence>
<dbReference type="OrthoDB" id="3638307at2"/>
<protein>
    <recommendedName>
        <fullName evidence="3">SAF domain-containing protein</fullName>
    </recommendedName>
</protein>
<feature type="compositionally biased region" description="Basic and acidic residues" evidence="1">
    <location>
        <begin position="155"/>
        <end position="164"/>
    </location>
</feature>
<dbReference type="EMBL" id="WBJZ01000003">
    <property type="protein sequence ID" value="KAB1660297.1"/>
    <property type="molecule type" value="Genomic_DNA"/>
</dbReference>
<proteinExistence type="predicted"/>
<comment type="caution">
    <text evidence="4">The sequence shown here is derived from an EMBL/GenBank/DDBJ whole genome shotgun (WGS) entry which is preliminary data.</text>
</comment>
<name>A0A7J5C057_9MICO</name>
<keyword evidence="2" id="KW-0812">Transmembrane</keyword>
<keyword evidence="2" id="KW-1133">Transmembrane helix</keyword>
<dbReference type="SMART" id="SM00858">
    <property type="entry name" value="SAF"/>
    <property type="match status" value="1"/>
</dbReference>
<reference evidence="4 5" key="1">
    <citation type="submission" date="2019-09" db="EMBL/GenBank/DDBJ databases">
        <title>Phylogeny of genus Pseudoclavibacter and closely related genus.</title>
        <authorList>
            <person name="Li Y."/>
        </authorList>
    </citation>
    <scope>NUCLEOTIDE SEQUENCE [LARGE SCALE GENOMIC DNA]</scope>
    <source>
        <strain evidence="4 5">DSM 23821</strain>
    </source>
</reference>
<dbReference type="InterPro" id="IPR013974">
    <property type="entry name" value="SAF"/>
</dbReference>
<feature type="transmembrane region" description="Helical" evidence="2">
    <location>
        <begin position="183"/>
        <end position="202"/>
    </location>
</feature>